<dbReference type="EMBL" id="UINC01095189">
    <property type="protein sequence ID" value="SVC51074.1"/>
    <property type="molecule type" value="Genomic_DNA"/>
</dbReference>
<gene>
    <name evidence="2" type="ORF">METZ01_LOCUS303928</name>
</gene>
<feature type="domain" description="Glycosyl transferase family 1" evidence="1">
    <location>
        <begin position="142"/>
        <end position="297"/>
    </location>
</feature>
<evidence type="ECO:0000313" key="2">
    <source>
        <dbReference type="EMBL" id="SVC51074.1"/>
    </source>
</evidence>
<evidence type="ECO:0000259" key="1">
    <source>
        <dbReference type="Pfam" id="PF00534"/>
    </source>
</evidence>
<dbReference type="Gene3D" id="3.40.50.2000">
    <property type="entry name" value="Glycogen Phosphorylase B"/>
    <property type="match status" value="1"/>
</dbReference>
<dbReference type="PANTHER" id="PTHR46656">
    <property type="entry name" value="PUTATIVE-RELATED"/>
    <property type="match status" value="1"/>
</dbReference>
<dbReference type="GO" id="GO:0016757">
    <property type="term" value="F:glycosyltransferase activity"/>
    <property type="evidence" value="ECO:0007669"/>
    <property type="project" value="InterPro"/>
</dbReference>
<name>A0A382MQ24_9ZZZZ</name>
<dbReference type="SUPFAM" id="SSF53756">
    <property type="entry name" value="UDP-Glycosyltransferase/glycogen phosphorylase"/>
    <property type="match status" value="1"/>
</dbReference>
<sequence length="370" mass="41643">MEKDRRFKPVPFAEFGEIQPETHDAAGFITRLNNWGTQARHLIGAGESGLSRCNFPVVHPLGNNIHIEGMPKLRDFDFEGSINFAICVFENNFSNEITLRNAARFEVVFAGCKWNQEVLKKQGVTNTDLFLHGIDSTTFYPRPEKKQKRFVVFSGGKLEYRKGQDIVVAAFRQFAKRHSDAVLATVWQNPWGVSPDDLGTAGHVDGDIEVDENGCQRIEKWAVQNGISPSQIVDFGKVPNTLMPDIYAQASVAVFASRCEGGTNMVAMEAMASGVPCILSANTGHLDLMTEDNCYPLFKQSQLTAQNLKGKEDWRESDVDELVEVLERVYRDRGEANTRGAQGFRFIGAWTWEKRTRPLIERIHETIQNQ</sequence>
<proteinExistence type="predicted"/>
<dbReference type="PANTHER" id="PTHR46656:SF3">
    <property type="entry name" value="PUTATIVE-RELATED"/>
    <property type="match status" value="1"/>
</dbReference>
<dbReference type="InterPro" id="IPR001296">
    <property type="entry name" value="Glyco_trans_1"/>
</dbReference>
<dbReference type="CDD" id="cd03801">
    <property type="entry name" value="GT4_PimA-like"/>
    <property type="match status" value="1"/>
</dbReference>
<dbReference type="AlphaFoldDB" id="A0A382MQ24"/>
<accession>A0A382MQ24</accession>
<dbReference type="Pfam" id="PF00534">
    <property type="entry name" value="Glycos_transf_1"/>
    <property type="match status" value="1"/>
</dbReference>
<reference evidence="2" key="1">
    <citation type="submission" date="2018-05" db="EMBL/GenBank/DDBJ databases">
        <authorList>
            <person name="Lanie J.A."/>
            <person name="Ng W.-L."/>
            <person name="Kazmierczak K.M."/>
            <person name="Andrzejewski T.M."/>
            <person name="Davidsen T.M."/>
            <person name="Wayne K.J."/>
            <person name="Tettelin H."/>
            <person name="Glass J.I."/>
            <person name="Rusch D."/>
            <person name="Podicherti R."/>
            <person name="Tsui H.-C.T."/>
            <person name="Winkler M.E."/>
        </authorList>
    </citation>
    <scope>NUCLEOTIDE SEQUENCE</scope>
</reference>
<organism evidence="2">
    <name type="scientific">marine metagenome</name>
    <dbReference type="NCBI Taxonomy" id="408172"/>
    <lineage>
        <taxon>unclassified sequences</taxon>
        <taxon>metagenomes</taxon>
        <taxon>ecological metagenomes</taxon>
    </lineage>
</organism>
<protein>
    <recommendedName>
        <fullName evidence="1">Glycosyl transferase family 1 domain-containing protein</fullName>
    </recommendedName>
</protein>